<feature type="domain" description="Helix-turn-helix" evidence="1">
    <location>
        <begin position="277"/>
        <end position="335"/>
    </location>
</feature>
<dbReference type="PANTHER" id="PTHR21301">
    <property type="entry name" value="REVERSE TRANSCRIPTASE"/>
    <property type="match status" value="1"/>
</dbReference>
<evidence type="ECO:0000259" key="1">
    <source>
        <dbReference type="Pfam" id="PF26215"/>
    </source>
</evidence>
<accession>A0ABN9LYZ8</accession>
<name>A0ABN9LYZ8_9NEOB</name>
<comment type="caution">
    <text evidence="2">The sequence shown here is derived from an EMBL/GenBank/DDBJ whole genome shotgun (WGS) entry which is preliminary data.</text>
</comment>
<dbReference type="PANTHER" id="PTHR21301:SF12">
    <property type="match status" value="1"/>
</dbReference>
<dbReference type="Proteomes" id="UP001176940">
    <property type="component" value="Unassembled WGS sequence"/>
</dbReference>
<dbReference type="EMBL" id="CAUEEQ010034496">
    <property type="protein sequence ID" value="CAJ0952195.1"/>
    <property type="molecule type" value="Genomic_DNA"/>
</dbReference>
<dbReference type="Pfam" id="PF26215">
    <property type="entry name" value="HTH_animal"/>
    <property type="match status" value="2"/>
</dbReference>
<gene>
    <name evidence="2" type="ORF">RIMI_LOCUS13771163</name>
</gene>
<organism evidence="2 3">
    <name type="scientific">Ranitomeya imitator</name>
    <name type="common">mimic poison frog</name>
    <dbReference type="NCBI Taxonomy" id="111125"/>
    <lineage>
        <taxon>Eukaryota</taxon>
        <taxon>Metazoa</taxon>
        <taxon>Chordata</taxon>
        <taxon>Craniata</taxon>
        <taxon>Vertebrata</taxon>
        <taxon>Euteleostomi</taxon>
        <taxon>Amphibia</taxon>
        <taxon>Batrachia</taxon>
        <taxon>Anura</taxon>
        <taxon>Neobatrachia</taxon>
        <taxon>Hyloidea</taxon>
        <taxon>Dendrobatidae</taxon>
        <taxon>Dendrobatinae</taxon>
        <taxon>Ranitomeya</taxon>
    </lineage>
</organism>
<protein>
    <recommendedName>
        <fullName evidence="1">Helix-turn-helix domain-containing protein</fullName>
    </recommendedName>
</protein>
<sequence length="354" mass="41052">MKDEQERVQGLIYEMEEMLKEVGPAKLCVRSTCAVEGDTTFLDLRIFPHEQHLATNLFRKPTATNALLEFSSFHPWHTKVGVPTGQFLRVRRNCTLDHEFSIQARELSDRFSKRGYPKRVLSTAYQRARGQDQRAPFFQEAKIRKQTRFTTDFNNSWKQVSSSYASFIRSTFALHELCDTELYLMFIQYEQLDPLVLPDDIILATLDVEALYTNINHDLGTAEALENFGEELNTNQCNIRLTSYYSTTSVDFLDLRIMVRNRINTTLFHKSTATNNVLRYSSFHPSHLRNSIPKGQFLCLRRNCSTMLDFQEEARSLTNRFQECGYPRKIIAKAFMTKIKRRGPGNTAELLPTN</sequence>
<proteinExistence type="predicted"/>
<evidence type="ECO:0000313" key="2">
    <source>
        <dbReference type="EMBL" id="CAJ0952195.1"/>
    </source>
</evidence>
<keyword evidence="3" id="KW-1185">Reference proteome</keyword>
<dbReference type="InterPro" id="IPR058912">
    <property type="entry name" value="HTH_animal"/>
</dbReference>
<evidence type="ECO:0000313" key="3">
    <source>
        <dbReference type="Proteomes" id="UP001176940"/>
    </source>
</evidence>
<feature type="domain" description="Helix-turn-helix" evidence="1">
    <location>
        <begin position="67"/>
        <end position="123"/>
    </location>
</feature>
<reference evidence="2" key="1">
    <citation type="submission" date="2023-07" db="EMBL/GenBank/DDBJ databases">
        <authorList>
            <person name="Stuckert A."/>
        </authorList>
    </citation>
    <scope>NUCLEOTIDE SEQUENCE</scope>
</reference>